<feature type="transmembrane region" description="Helical" evidence="6">
    <location>
        <begin position="108"/>
        <end position="129"/>
    </location>
</feature>
<reference evidence="7 8" key="1">
    <citation type="submission" date="2019-07" db="EMBL/GenBank/DDBJ databases">
        <title>Whole genome shotgun sequence of Deinococcus cellulosilyticus NBRC 106333.</title>
        <authorList>
            <person name="Hosoyama A."/>
            <person name="Uohara A."/>
            <person name="Ohji S."/>
            <person name="Ichikawa N."/>
        </authorList>
    </citation>
    <scope>NUCLEOTIDE SEQUENCE [LARGE SCALE GENOMIC DNA]</scope>
    <source>
        <strain evidence="7 8">NBRC 106333</strain>
    </source>
</reference>
<feature type="transmembrane region" description="Helical" evidence="6">
    <location>
        <begin position="136"/>
        <end position="155"/>
    </location>
</feature>
<evidence type="ECO:0000256" key="4">
    <source>
        <dbReference type="ARBA" id="ARBA00022989"/>
    </source>
</evidence>
<dbReference type="PANTHER" id="PTHR32196">
    <property type="entry name" value="ABC TRANSPORTER PERMEASE PROTEIN YPHD-RELATED-RELATED"/>
    <property type="match status" value="1"/>
</dbReference>
<evidence type="ECO:0000256" key="5">
    <source>
        <dbReference type="ARBA" id="ARBA00023136"/>
    </source>
</evidence>
<feature type="transmembrane region" description="Helical" evidence="6">
    <location>
        <begin position="175"/>
        <end position="200"/>
    </location>
</feature>
<dbReference type="Pfam" id="PF02653">
    <property type="entry name" value="BPD_transp_2"/>
    <property type="match status" value="1"/>
</dbReference>
<dbReference type="CDD" id="cd06579">
    <property type="entry name" value="TM_PBP1_transp_AraH_like"/>
    <property type="match status" value="1"/>
</dbReference>
<evidence type="ECO:0000313" key="7">
    <source>
        <dbReference type="EMBL" id="GEM44593.1"/>
    </source>
</evidence>
<feature type="transmembrane region" description="Helical" evidence="6">
    <location>
        <begin position="285"/>
        <end position="305"/>
    </location>
</feature>
<proteinExistence type="predicted"/>
<accession>A0A511MVI8</accession>
<comment type="caution">
    <text evidence="7">The sequence shown here is derived from an EMBL/GenBank/DDBJ whole genome shotgun (WGS) entry which is preliminary data.</text>
</comment>
<feature type="transmembrane region" description="Helical" evidence="6">
    <location>
        <begin position="51"/>
        <end position="70"/>
    </location>
</feature>
<keyword evidence="2" id="KW-1003">Cell membrane</keyword>
<feature type="transmembrane region" description="Helical" evidence="6">
    <location>
        <begin position="20"/>
        <end position="39"/>
    </location>
</feature>
<feature type="transmembrane region" description="Helical" evidence="6">
    <location>
        <begin position="311"/>
        <end position="327"/>
    </location>
</feature>
<evidence type="ECO:0000313" key="8">
    <source>
        <dbReference type="Proteomes" id="UP000321306"/>
    </source>
</evidence>
<dbReference type="Proteomes" id="UP000321306">
    <property type="component" value="Unassembled WGS sequence"/>
</dbReference>
<keyword evidence="3 6" id="KW-0812">Transmembrane</keyword>
<keyword evidence="5 6" id="KW-0472">Membrane</keyword>
<dbReference type="EMBL" id="BJXB01000001">
    <property type="protein sequence ID" value="GEM44593.1"/>
    <property type="molecule type" value="Genomic_DNA"/>
</dbReference>
<name>A0A511MVI8_DEIC1</name>
<evidence type="ECO:0000256" key="1">
    <source>
        <dbReference type="ARBA" id="ARBA00004651"/>
    </source>
</evidence>
<dbReference type="PANTHER" id="PTHR32196:SF72">
    <property type="entry name" value="RIBOSE IMPORT PERMEASE PROTEIN RBSC"/>
    <property type="match status" value="1"/>
</dbReference>
<evidence type="ECO:0000256" key="6">
    <source>
        <dbReference type="SAM" id="Phobius"/>
    </source>
</evidence>
<feature type="transmembrane region" description="Helical" evidence="6">
    <location>
        <begin position="261"/>
        <end position="278"/>
    </location>
</feature>
<keyword evidence="8" id="KW-1185">Reference proteome</keyword>
<dbReference type="RefSeq" id="WP_146881742.1">
    <property type="nucleotide sequence ID" value="NZ_BJXB01000001.1"/>
</dbReference>
<keyword evidence="4 6" id="KW-1133">Transmembrane helix</keyword>
<gene>
    <name evidence="7" type="ORF">DC3_02280</name>
</gene>
<protein>
    <submittedName>
        <fullName evidence="7">ABC transporter permease</fullName>
    </submittedName>
</protein>
<comment type="subcellular location">
    <subcellularLocation>
        <location evidence="1">Cell membrane</location>
        <topology evidence="1">Multi-pass membrane protein</topology>
    </subcellularLocation>
</comment>
<dbReference type="GO" id="GO:0022857">
    <property type="term" value="F:transmembrane transporter activity"/>
    <property type="evidence" value="ECO:0007669"/>
    <property type="project" value="InterPro"/>
</dbReference>
<dbReference type="OrthoDB" id="9784538at2"/>
<dbReference type="GO" id="GO:0005886">
    <property type="term" value="C:plasma membrane"/>
    <property type="evidence" value="ECO:0007669"/>
    <property type="project" value="UniProtKB-SubCell"/>
</dbReference>
<dbReference type="AlphaFoldDB" id="A0A511MVI8"/>
<organism evidence="7 8">
    <name type="scientific">Deinococcus cellulosilyticus (strain DSM 18568 / NBRC 106333 / KACC 11606 / 5516J-15)</name>
    <dbReference type="NCBI Taxonomy" id="1223518"/>
    <lineage>
        <taxon>Bacteria</taxon>
        <taxon>Thermotogati</taxon>
        <taxon>Deinococcota</taxon>
        <taxon>Deinococci</taxon>
        <taxon>Deinococcales</taxon>
        <taxon>Deinococcaceae</taxon>
        <taxon>Deinococcus</taxon>
    </lineage>
</organism>
<feature type="transmembrane region" description="Helical" evidence="6">
    <location>
        <begin position="82"/>
        <end position="102"/>
    </location>
</feature>
<feature type="transmembrane region" description="Helical" evidence="6">
    <location>
        <begin position="231"/>
        <end position="249"/>
    </location>
</feature>
<evidence type="ECO:0000256" key="2">
    <source>
        <dbReference type="ARBA" id="ARBA00022475"/>
    </source>
</evidence>
<evidence type="ECO:0000256" key="3">
    <source>
        <dbReference type="ARBA" id="ARBA00022692"/>
    </source>
</evidence>
<dbReference type="InterPro" id="IPR001851">
    <property type="entry name" value="ABC_transp_permease"/>
</dbReference>
<sequence length="332" mass="34742">MSQPEVNKPVVAPRFRFDVLSYGPLLGLILLGILGAALNPDFATWGNISNVLTRTSLVGIIAIGATFVIISGGIDLSVGSLLALQSGVMILTLNFLVTTFGASVPTLLIGLAATVVLGFVVGLLHGLLITKGRIEAFIVTLGTAAIFRAVLTELAQGGTLTFQDSKLADLYSPVYYAAPLGIPVPILVFLGVALIAGLILNRTAFGRYVQAIGSNEQVARYATIRVDMVKTWVYVFQALCVTIATILYVPRLGSASNSTGLGFELEAIAAVIIGGTSLKGGNGKIFGTVIGAILLTTIGNVLNITSLISEYLNPAVQGVVIIIVAFLQRNRK</sequence>